<comment type="catalytic activity">
    <reaction evidence="17">
        <text>ATP + H2O + cellular proteinSide 1 = ADP + phosphate + cellular proteinSide 2.</text>
        <dbReference type="EC" id="7.4.2.8"/>
    </reaction>
</comment>
<evidence type="ECO:0000256" key="17">
    <source>
        <dbReference type="ARBA" id="ARBA00034006"/>
    </source>
</evidence>
<dbReference type="GO" id="GO:0008564">
    <property type="term" value="F:protein-exporting ATPase activity"/>
    <property type="evidence" value="ECO:0007669"/>
    <property type="project" value="UniProtKB-EC"/>
</dbReference>
<dbReference type="EC" id="7.1.2.2" evidence="4"/>
<evidence type="ECO:0000256" key="14">
    <source>
        <dbReference type="ARBA" id="ARBA00023065"/>
    </source>
</evidence>
<dbReference type="AlphaFoldDB" id="A0A1G7M3G1"/>
<dbReference type="GO" id="GO:0005737">
    <property type="term" value="C:cytoplasm"/>
    <property type="evidence" value="ECO:0007669"/>
    <property type="project" value="UniProtKB-SubCell"/>
</dbReference>
<protein>
    <recommendedName>
        <fullName evidence="5">Flagellum-specific ATP synthase</fullName>
        <ecNumber evidence="4">7.1.2.2</ecNumber>
    </recommendedName>
</protein>
<evidence type="ECO:0000256" key="8">
    <source>
        <dbReference type="ARBA" id="ARBA00022741"/>
    </source>
</evidence>
<evidence type="ECO:0000256" key="16">
    <source>
        <dbReference type="ARBA" id="ARBA00023310"/>
    </source>
</evidence>
<keyword evidence="8" id="KW-0547">Nucleotide-binding</keyword>
<accession>A0A1G7M3G1</accession>
<evidence type="ECO:0000256" key="9">
    <source>
        <dbReference type="ARBA" id="ARBA00022781"/>
    </source>
</evidence>
<dbReference type="InterPro" id="IPR050053">
    <property type="entry name" value="ATPase_alpha/beta_chains"/>
</dbReference>
<dbReference type="GO" id="GO:0016887">
    <property type="term" value="F:ATP hydrolysis activity"/>
    <property type="evidence" value="ECO:0007669"/>
    <property type="project" value="InterPro"/>
</dbReference>
<evidence type="ECO:0000256" key="7">
    <source>
        <dbReference type="ARBA" id="ARBA00022490"/>
    </source>
</evidence>
<evidence type="ECO:0000256" key="5">
    <source>
        <dbReference type="ARBA" id="ARBA00020580"/>
    </source>
</evidence>
<evidence type="ECO:0000256" key="1">
    <source>
        <dbReference type="ARBA" id="ARBA00003290"/>
    </source>
</evidence>
<dbReference type="InterPro" id="IPR003593">
    <property type="entry name" value="AAA+_ATPase"/>
</dbReference>
<dbReference type="GO" id="GO:0005524">
    <property type="term" value="F:ATP binding"/>
    <property type="evidence" value="ECO:0007669"/>
    <property type="project" value="UniProtKB-KW"/>
</dbReference>
<dbReference type="CDD" id="cd18114">
    <property type="entry name" value="ATP-synt_flagellum-secretory_path_III_C"/>
    <property type="match status" value="1"/>
</dbReference>
<dbReference type="FunFam" id="3.40.50.12240:FF:000002">
    <property type="entry name" value="Flagellum-specific ATP synthase FliI"/>
    <property type="match status" value="1"/>
</dbReference>
<dbReference type="InterPro" id="IPR027417">
    <property type="entry name" value="P-loop_NTPase"/>
</dbReference>
<dbReference type="InterPro" id="IPR040627">
    <property type="entry name" value="T3SS_ATPase_C"/>
</dbReference>
<feature type="region of interest" description="Disordered" evidence="18">
    <location>
        <begin position="491"/>
        <end position="534"/>
    </location>
</feature>
<evidence type="ECO:0000313" key="20">
    <source>
        <dbReference type="EMBL" id="SDF56345.1"/>
    </source>
</evidence>
<organism evidence="20 21">
    <name type="scientific">Limimonas halophila</name>
    <dbReference type="NCBI Taxonomy" id="1082479"/>
    <lineage>
        <taxon>Bacteria</taxon>
        <taxon>Pseudomonadati</taxon>
        <taxon>Pseudomonadota</taxon>
        <taxon>Alphaproteobacteria</taxon>
        <taxon>Rhodospirillales</taxon>
        <taxon>Rhodovibrionaceae</taxon>
        <taxon>Limimonas</taxon>
    </lineage>
</organism>
<keyword evidence="13" id="KW-1278">Translocase</keyword>
<keyword evidence="21" id="KW-1185">Reference proteome</keyword>
<dbReference type="SMART" id="SM00382">
    <property type="entry name" value="AAA"/>
    <property type="match status" value="1"/>
</dbReference>
<dbReference type="OrthoDB" id="9801639at2"/>
<dbReference type="GO" id="GO:0044781">
    <property type="term" value="P:bacterial-type flagellum organization"/>
    <property type="evidence" value="ECO:0007669"/>
    <property type="project" value="UniProtKB-KW"/>
</dbReference>
<dbReference type="InterPro" id="IPR022426">
    <property type="entry name" value="FliI_clade3"/>
</dbReference>
<name>A0A1G7M3G1_9PROT</name>
<dbReference type="GO" id="GO:0030254">
    <property type="term" value="P:protein secretion by the type III secretion system"/>
    <property type="evidence" value="ECO:0007669"/>
    <property type="project" value="InterPro"/>
</dbReference>
<dbReference type="GO" id="GO:0030257">
    <property type="term" value="C:type III protein secretion system complex"/>
    <property type="evidence" value="ECO:0007669"/>
    <property type="project" value="InterPro"/>
</dbReference>
<evidence type="ECO:0000256" key="3">
    <source>
        <dbReference type="ARBA" id="ARBA00008936"/>
    </source>
</evidence>
<comment type="subcellular location">
    <subcellularLocation>
        <location evidence="2">Cytoplasm</location>
    </subcellularLocation>
</comment>
<dbReference type="PROSITE" id="PS00152">
    <property type="entry name" value="ATPASE_ALPHA_BETA"/>
    <property type="match status" value="1"/>
</dbReference>
<dbReference type="STRING" id="1082479.SAMN05216241_101471"/>
<evidence type="ECO:0000256" key="10">
    <source>
        <dbReference type="ARBA" id="ARBA00022795"/>
    </source>
</evidence>
<feature type="compositionally biased region" description="Basic residues" evidence="18">
    <location>
        <begin position="525"/>
        <end position="534"/>
    </location>
</feature>
<dbReference type="PANTHER" id="PTHR15184:SF9">
    <property type="entry name" value="SPI-1 TYPE 3 SECRETION SYSTEM ATPASE"/>
    <property type="match status" value="1"/>
</dbReference>
<keyword evidence="15" id="KW-1006">Bacterial flagellum protein export</keyword>
<dbReference type="PANTHER" id="PTHR15184">
    <property type="entry name" value="ATP SYNTHASE"/>
    <property type="match status" value="1"/>
</dbReference>
<dbReference type="EMBL" id="FNCE01000001">
    <property type="protein sequence ID" value="SDF56345.1"/>
    <property type="molecule type" value="Genomic_DNA"/>
</dbReference>
<keyword evidence="11" id="KW-0067">ATP-binding</keyword>
<evidence type="ECO:0000256" key="13">
    <source>
        <dbReference type="ARBA" id="ARBA00022967"/>
    </source>
</evidence>
<evidence type="ECO:0000313" key="21">
    <source>
        <dbReference type="Proteomes" id="UP000199415"/>
    </source>
</evidence>
<dbReference type="SUPFAM" id="SSF52540">
    <property type="entry name" value="P-loop containing nucleoside triphosphate hydrolases"/>
    <property type="match status" value="1"/>
</dbReference>
<proteinExistence type="inferred from homology"/>
<dbReference type="InterPro" id="IPR000194">
    <property type="entry name" value="ATPase_F1/V1/A1_a/bsu_nucl-bd"/>
</dbReference>
<sequence length="534" mass="57469">MARKPLSVRQEFAGLPVSRFNPTLKGAIPQCPRRDGAPTNDRRVDGVSEASALKTFLDDVDHLPAERLYGRVTSVLGMLVEVAGLERVLSIGGRVDILTRDNRRVPCEAVGFREGRALLLPFGALEGVSLGCAAELSTAEPTVRPTNAWLGRVVNALGEPVDGKGPLPQGRESYPLRAQPPSAHGRRRVGGKLDLGVRAINTFLSCCRGQRMGIFAGSGVGKSVTLSMMARYTEADVNVIGLIGERGREVQEWLEDELGPEGLARSVVVVATSDEPPPMRRQAVYMTLALAEYFRDHSGEVLCMLDSVTRFAMALREIGLAAGEPPASKGYTPSVFGELPQVLERAGPGTSATAGDITGLFTVLVEGDDHSEPIADAVRGILDGHIVLDRQIAERGRYPAINVLRSISRTMPACNTQEQTDLVQRARRLLSTYEDMGELIRIGAYKKGSDPKVDEAIQYVDRIESFLHQDKQERTSLDDGYAMLARALDMPWGDAKNDPNDSGGAGQPAGGGQAGQQGAAQGGGRKARRRDRQG</sequence>
<dbReference type="NCBIfam" id="TIGR01026">
    <property type="entry name" value="fliI_yscN"/>
    <property type="match status" value="1"/>
</dbReference>
<dbReference type="NCBIfam" id="TIGR03498">
    <property type="entry name" value="FliI_clade3"/>
    <property type="match status" value="1"/>
</dbReference>
<dbReference type="Pfam" id="PF18269">
    <property type="entry name" value="T3SS_ATPase_C"/>
    <property type="match status" value="1"/>
</dbReference>
<evidence type="ECO:0000256" key="12">
    <source>
        <dbReference type="ARBA" id="ARBA00022927"/>
    </source>
</evidence>
<dbReference type="InterPro" id="IPR005714">
    <property type="entry name" value="ATPase_T3SS_FliI/YscN"/>
</dbReference>
<dbReference type="GO" id="GO:0009288">
    <property type="term" value="C:bacterial-type flagellum"/>
    <property type="evidence" value="ECO:0007669"/>
    <property type="project" value="InterPro"/>
</dbReference>
<keyword evidence="10" id="KW-1005">Bacterial flagellum biogenesis</keyword>
<evidence type="ECO:0000256" key="15">
    <source>
        <dbReference type="ARBA" id="ARBA00023225"/>
    </source>
</evidence>
<feature type="compositionally biased region" description="Gly residues" evidence="18">
    <location>
        <begin position="503"/>
        <end position="524"/>
    </location>
</feature>
<keyword evidence="14" id="KW-0406">Ion transport</keyword>
<keyword evidence="16" id="KW-0066">ATP synthesis</keyword>
<gene>
    <name evidence="20" type="ORF">SAMN05216241_101471</name>
</gene>
<feature type="domain" description="AAA+ ATPase" evidence="19">
    <location>
        <begin position="208"/>
        <end position="393"/>
    </location>
</feature>
<keyword evidence="6" id="KW-0813">Transport</keyword>
<dbReference type="InterPro" id="IPR020003">
    <property type="entry name" value="ATPase_a/bsu_AS"/>
</dbReference>
<keyword evidence="12" id="KW-0653">Protein transport</keyword>
<dbReference type="Gene3D" id="3.40.50.12240">
    <property type="match status" value="1"/>
</dbReference>
<comment type="function">
    <text evidence="1">Probable catalytic subunit of a protein translocase for flagellum-specific export, or a proton translocase involved in local circuits at the flagellum.</text>
</comment>
<evidence type="ECO:0000259" key="19">
    <source>
        <dbReference type="SMART" id="SM00382"/>
    </source>
</evidence>
<feature type="region of interest" description="Disordered" evidence="18">
    <location>
        <begin position="161"/>
        <end position="188"/>
    </location>
</feature>
<evidence type="ECO:0000256" key="2">
    <source>
        <dbReference type="ARBA" id="ARBA00004496"/>
    </source>
</evidence>
<evidence type="ECO:0000256" key="11">
    <source>
        <dbReference type="ARBA" id="ARBA00022840"/>
    </source>
</evidence>
<reference evidence="20 21" key="1">
    <citation type="submission" date="2016-10" db="EMBL/GenBank/DDBJ databases">
        <authorList>
            <person name="de Groot N.N."/>
        </authorList>
    </citation>
    <scope>NUCLEOTIDE SEQUENCE [LARGE SCALE GENOMIC DNA]</scope>
    <source>
        <strain evidence="20 21">DSM 25584</strain>
    </source>
</reference>
<dbReference type="Proteomes" id="UP000199415">
    <property type="component" value="Unassembled WGS sequence"/>
</dbReference>
<evidence type="ECO:0000256" key="4">
    <source>
        <dbReference type="ARBA" id="ARBA00012473"/>
    </source>
</evidence>
<dbReference type="GO" id="GO:0046933">
    <property type="term" value="F:proton-transporting ATP synthase activity, rotational mechanism"/>
    <property type="evidence" value="ECO:0007669"/>
    <property type="project" value="TreeGrafter"/>
</dbReference>
<dbReference type="Pfam" id="PF00006">
    <property type="entry name" value="ATP-synt_ab"/>
    <property type="match status" value="1"/>
</dbReference>
<keyword evidence="7" id="KW-0963">Cytoplasm</keyword>
<keyword evidence="9" id="KW-0375">Hydrogen ion transport</keyword>
<dbReference type="CDD" id="cd01136">
    <property type="entry name" value="ATPase_flagellum-secretory_path_III"/>
    <property type="match status" value="1"/>
</dbReference>
<evidence type="ECO:0000256" key="18">
    <source>
        <dbReference type="SAM" id="MobiDB-lite"/>
    </source>
</evidence>
<comment type="similarity">
    <text evidence="3">Belongs to the ATPase alpha/beta chains family.</text>
</comment>
<evidence type="ECO:0000256" key="6">
    <source>
        <dbReference type="ARBA" id="ARBA00022448"/>
    </source>
</evidence>